<evidence type="ECO:0000313" key="1">
    <source>
        <dbReference type="EMBL" id="KAJ7521347.1"/>
    </source>
</evidence>
<accession>A0ACC2AV05</accession>
<protein>
    <submittedName>
        <fullName evidence="1">Uncharacterized protein</fullName>
    </submittedName>
</protein>
<dbReference type="EMBL" id="CM055110">
    <property type="protein sequence ID" value="KAJ7521347.1"/>
    <property type="molecule type" value="Genomic_DNA"/>
</dbReference>
<reference evidence="2" key="1">
    <citation type="journal article" date="2024" name="Proc. Natl. Acad. Sci. U.S.A.">
        <title>Extraordinary preservation of gene collinearity over three hundred million years revealed in homosporous lycophytes.</title>
        <authorList>
            <person name="Li C."/>
            <person name="Wickell D."/>
            <person name="Kuo L.Y."/>
            <person name="Chen X."/>
            <person name="Nie B."/>
            <person name="Liao X."/>
            <person name="Peng D."/>
            <person name="Ji J."/>
            <person name="Jenkins J."/>
            <person name="Williams M."/>
            <person name="Shu S."/>
            <person name="Plott C."/>
            <person name="Barry K."/>
            <person name="Rajasekar S."/>
            <person name="Grimwood J."/>
            <person name="Han X."/>
            <person name="Sun S."/>
            <person name="Hou Z."/>
            <person name="He W."/>
            <person name="Dai G."/>
            <person name="Sun C."/>
            <person name="Schmutz J."/>
            <person name="Leebens-Mack J.H."/>
            <person name="Li F.W."/>
            <person name="Wang L."/>
        </authorList>
    </citation>
    <scope>NUCLEOTIDE SEQUENCE [LARGE SCALE GENOMIC DNA]</scope>
    <source>
        <strain evidence="2">cv. PW_Plant_1</strain>
    </source>
</reference>
<sequence length="139" mass="15661">MFQTRGGAPNHSRTIGGVRQTETWAAQPSPRIQSPGLSSLYQHEPGTMPSTCWWPRDWIANQAVFSEDRGSRGHNTPSSLTHTELVHISLVHEGMRNSQWAEVRRRTQGMRVADTSPHRTSLLSTVFTARYQKRISAIP</sequence>
<gene>
    <name evidence="1" type="ORF">O6H91_19G049200</name>
</gene>
<organism evidence="1 2">
    <name type="scientific">Diphasiastrum complanatum</name>
    <name type="common">Issler's clubmoss</name>
    <name type="synonym">Lycopodium complanatum</name>
    <dbReference type="NCBI Taxonomy" id="34168"/>
    <lineage>
        <taxon>Eukaryota</taxon>
        <taxon>Viridiplantae</taxon>
        <taxon>Streptophyta</taxon>
        <taxon>Embryophyta</taxon>
        <taxon>Tracheophyta</taxon>
        <taxon>Lycopodiopsida</taxon>
        <taxon>Lycopodiales</taxon>
        <taxon>Lycopodiaceae</taxon>
        <taxon>Lycopodioideae</taxon>
        <taxon>Diphasiastrum</taxon>
    </lineage>
</organism>
<keyword evidence="2" id="KW-1185">Reference proteome</keyword>
<name>A0ACC2AV05_DIPCM</name>
<proteinExistence type="predicted"/>
<evidence type="ECO:0000313" key="2">
    <source>
        <dbReference type="Proteomes" id="UP001162992"/>
    </source>
</evidence>
<dbReference type="Proteomes" id="UP001162992">
    <property type="component" value="Chromosome 19"/>
</dbReference>
<comment type="caution">
    <text evidence="1">The sequence shown here is derived from an EMBL/GenBank/DDBJ whole genome shotgun (WGS) entry which is preliminary data.</text>
</comment>